<dbReference type="OrthoDB" id="3057168at2759"/>
<keyword evidence="2" id="KW-0378">Hydrolase</keyword>
<evidence type="ECO:0000313" key="3">
    <source>
        <dbReference type="Proteomes" id="UP001138500"/>
    </source>
</evidence>
<reference evidence="2 3" key="2">
    <citation type="journal article" date="2021" name="Curr. Genet.">
        <title>Genetic response to nitrogen starvation in the aggressive Eucalyptus foliar pathogen Teratosphaeria destructans.</title>
        <authorList>
            <person name="Havenga M."/>
            <person name="Wingfield B.D."/>
            <person name="Wingfield M.J."/>
            <person name="Dreyer L.L."/>
            <person name="Roets F."/>
            <person name="Aylward J."/>
        </authorList>
    </citation>
    <scope>NUCLEOTIDE SEQUENCE [LARGE SCALE GENOMIC DNA]</scope>
    <source>
        <strain evidence="2">CMW44962</strain>
    </source>
</reference>
<sequence>LNRGALSPSAIRGIDLARDADATAQPWVYLYAIFYSRVLPGLVDELQRFPCLSPRLNLEVDHLNTTVHRSAAIHSARLGRDPHKPQWSEVIDHRIAVNLTMTSPIDFAHVRRQSTAEQVAGHSYRLPKKLIVCCDGTWMDSDNNVQNPSNVTRIARAVKSEDDHHHPQIVYYQNGIGTGIGLYNHLVGAFQMTNSKIGNLLQFRADLCPMVIGGGTGLGLAENIREAYAFLASNYSEHQEGVPPDSIFLLGFSRGAFTARSLGGFVCTMGILKKQAMPHFLQVFEDWERAGDSHYEPAFFKSYLAHHHDVDFQLDDEFLKLARSKKPEERDRYLHCYFKKLLALDLTQEVDIKAIGVWDTVGSLGIPVNPLLQRMFNLPSFFRTYRWFDTRLDSHIKNGFHALALDERRFPYSPAVWEREDDCQTNLEQVWFPGAHSNIGGSYNDSGMANITLAWMMDRMSGNMLEGEDRAKFQHHDWIQFDEEYIKWWYDCQLDWYEKHKEDQYKGWARGKVYDSNTFPSSLAGTRCRGPGRNFRTFYESGRTDFSQALKNTNEAIHSSVRARIDMGGRGVETNWDRVLGFGGYNVVPLIKALWRAITRQTHLVYQPQRKGGPLHGWKLDDGHKSHLDPNYDIDMSPDGLKEIQWIWDGEGANAEKRMPEAKLGKYERILLQKDETLAEKVEFTNNGWHWFKKPAAIPPRHGRTF</sequence>
<dbReference type="Proteomes" id="UP001138500">
    <property type="component" value="Unassembled WGS sequence"/>
</dbReference>
<dbReference type="AlphaFoldDB" id="A0A9W7VZL5"/>
<dbReference type="PANTHER" id="PTHR33840:SF1">
    <property type="entry name" value="TLE1 PHOSPHOLIPASE DOMAIN-CONTAINING PROTEIN"/>
    <property type="match status" value="1"/>
</dbReference>
<gene>
    <name evidence="2" type="ORF">Tdes44962_MAKER04637</name>
</gene>
<proteinExistence type="predicted"/>
<feature type="non-terminal residue" evidence="2">
    <location>
        <position position="1"/>
    </location>
</feature>
<accession>A0A9W7VZL5</accession>
<comment type="caution">
    <text evidence="2">The sequence shown here is derived from an EMBL/GenBank/DDBJ whole genome shotgun (WGS) entry which is preliminary data.</text>
</comment>
<organism evidence="2 3">
    <name type="scientific">Teratosphaeria destructans</name>
    <dbReference type="NCBI Taxonomy" id="418781"/>
    <lineage>
        <taxon>Eukaryota</taxon>
        <taxon>Fungi</taxon>
        <taxon>Dikarya</taxon>
        <taxon>Ascomycota</taxon>
        <taxon>Pezizomycotina</taxon>
        <taxon>Dothideomycetes</taxon>
        <taxon>Dothideomycetidae</taxon>
        <taxon>Mycosphaerellales</taxon>
        <taxon>Teratosphaeriaceae</taxon>
        <taxon>Teratosphaeria</taxon>
    </lineage>
</organism>
<protein>
    <submittedName>
        <fullName evidence="2">Alpha/beta hydrolase domain (DUF2235)</fullName>
    </submittedName>
</protein>
<keyword evidence="3" id="KW-1185">Reference proteome</keyword>
<feature type="domain" description="T6SS Phospholipase effector Tle1-like catalytic" evidence="1">
    <location>
        <begin position="128"/>
        <end position="458"/>
    </location>
</feature>
<name>A0A9W7VZL5_9PEZI</name>
<evidence type="ECO:0000313" key="2">
    <source>
        <dbReference type="EMBL" id="KAH9822804.1"/>
    </source>
</evidence>
<reference evidence="2 3" key="1">
    <citation type="journal article" date="2018" name="IMA Fungus">
        <title>IMA Genome-F 10: Nine draft genome sequences of Claviceps purpurea s.lat., including C. arundinis, C. humidiphila, and C. cf. spartinae, pseudomolecules for the pitch canker pathogen Fusarium circinatum, draft genome of Davidsoniella eucalypti, Grosmannia galeiformis, Quambalaria eucalypti, and Teratosphaeria destructans.</title>
        <authorList>
            <person name="Wingfield B.D."/>
            <person name="Liu M."/>
            <person name="Nguyen H.D."/>
            <person name="Lane F.A."/>
            <person name="Morgan S.W."/>
            <person name="De Vos L."/>
            <person name="Wilken P.M."/>
            <person name="Duong T.A."/>
            <person name="Aylward J."/>
            <person name="Coetzee M.P."/>
            <person name="Dadej K."/>
            <person name="De Beer Z.W."/>
            <person name="Findlay W."/>
            <person name="Havenga M."/>
            <person name="Kolarik M."/>
            <person name="Menzies J.G."/>
            <person name="Naidoo K."/>
            <person name="Pochopski O."/>
            <person name="Shoukouhi P."/>
            <person name="Santana Q.C."/>
            <person name="Seifert K.A."/>
            <person name="Soal N."/>
            <person name="Steenkamp E.T."/>
            <person name="Tatham C.T."/>
            <person name="van der Nest M.A."/>
            <person name="Wingfield M.J."/>
        </authorList>
    </citation>
    <scope>NUCLEOTIDE SEQUENCE [LARGE SCALE GENOMIC DNA]</scope>
    <source>
        <strain evidence="2">CMW44962</strain>
    </source>
</reference>
<dbReference type="GO" id="GO:0016787">
    <property type="term" value="F:hydrolase activity"/>
    <property type="evidence" value="ECO:0007669"/>
    <property type="project" value="UniProtKB-KW"/>
</dbReference>
<dbReference type="PANTHER" id="PTHR33840">
    <property type="match status" value="1"/>
</dbReference>
<dbReference type="Pfam" id="PF09994">
    <property type="entry name" value="T6SS_Tle1-like_cat"/>
    <property type="match status" value="1"/>
</dbReference>
<evidence type="ECO:0000259" key="1">
    <source>
        <dbReference type="Pfam" id="PF09994"/>
    </source>
</evidence>
<dbReference type="InterPro" id="IPR018712">
    <property type="entry name" value="Tle1-like_cat"/>
</dbReference>
<dbReference type="EMBL" id="RIBY02002201">
    <property type="protein sequence ID" value="KAH9822804.1"/>
    <property type="molecule type" value="Genomic_DNA"/>
</dbReference>